<feature type="signal peptide" evidence="1">
    <location>
        <begin position="1"/>
        <end position="21"/>
    </location>
</feature>
<dbReference type="EMBL" id="LWBP01000199">
    <property type="protein sequence ID" value="OQP56492.1"/>
    <property type="molecule type" value="Genomic_DNA"/>
</dbReference>
<protein>
    <recommendedName>
        <fullName evidence="4">Outer membrane insertion C-signal</fullName>
    </recommendedName>
</protein>
<organism evidence="2 3">
    <name type="scientific">Niastella populi</name>
    <dbReference type="NCBI Taxonomy" id="550983"/>
    <lineage>
        <taxon>Bacteria</taxon>
        <taxon>Pseudomonadati</taxon>
        <taxon>Bacteroidota</taxon>
        <taxon>Chitinophagia</taxon>
        <taxon>Chitinophagales</taxon>
        <taxon>Chitinophagaceae</taxon>
        <taxon>Niastella</taxon>
    </lineage>
</organism>
<feature type="chain" id="PRO_5012912721" description="Outer membrane insertion C-signal" evidence="1">
    <location>
        <begin position="22"/>
        <end position="160"/>
    </location>
</feature>
<proteinExistence type="predicted"/>
<name>A0A1V9FDV2_9BACT</name>
<evidence type="ECO:0000313" key="3">
    <source>
        <dbReference type="Proteomes" id="UP000192276"/>
    </source>
</evidence>
<evidence type="ECO:0000313" key="2">
    <source>
        <dbReference type="EMBL" id="OQP56492.1"/>
    </source>
</evidence>
<dbReference type="OrthoDB" id="978645at2"/>
<reference evidence="3" key="1">
    <citation type="submission" date="2016-04" db="EMBL/GenBank/DDBJ databases">
        <authorList>
            <person name="Chen L."/>
            <person name="Zhuang W."/>
            <person name="Wang G."/>
        </authorList>
    </citation>
    <scope>NUCLEOTIDE SEQUENCE [LARGE SCALE GENOMIC DNA]</scope>
    <source>
        <strain evidence="3">208</strain>
    </source>
</reference>
<dbReference type="STRING" id="550983.A4R26_04855"/>
<gene>
    <name evidence="2" type="ORF">A4R26_04855</name>
</gene>
<keyword evidence="1" id="KW-0732">Signal</keyword>
<comment type="caution">
    <text evidence="2">The sequence shown here is derived from an EMBL/GenBank/DDBJ whole genome shotgun (WGS) entry which is preliminary data.</text>
</comment>
<dbReference type="AlphaFoldDB" id="A0A1V9FDV2"/>
<sequence>MKRIVALLGLLALLTVTRTQAQSMGSDYRTAIGAKFWPGGLTIKHFIRDNRALEGILYFWGHGFRFTGLYEFHGDINGAPGLKWYAGPGAHIGVYNDHYWRGRDHYEDGSASFGIDGVLGLDYKIKGAPIAISLDINPYFELLHHPYADVWGGLGFKFTF</sequence>
<evidence type="ECO:0000256" key="1">
    <source>
        <dbReference type="SAM" id="SignalP"/>
    </source>
</evidence>
<dbReference type="RefSeq" id="WP_081168644.1">
    <property type="nucleotide sequence ID" value="NZ_LWBP01000199.1"/>
</dbReference>
<keyword evidence="3" id="KW-1185">Reference proteome</keyword>
<evidence type="ECO:0008006" key="4">
    <source>
        <dbReference type="Google" id="ProtNLM"/>
    </source>
</evidence>
<dbReference type="Proteomes" id="UP000192276">
    <property type="component" value="Unassembled WGS sequence"/>
</dbReference>
<accession>A0A1V9FDV2</accession>